<dbReference type="InterPro" id="IPR002563">
    <property type="entry name" value="Flavin_Rdtase-like_dom"/>
</dbReference>
<name>A0A858SZZ0_9RHOB</name>
<dbReference type="GO" id="GO:0010181">
    <property type="term" value="F:FMN binding"/>
    <property type="evidence" value="ECO:0007669"/>
    <property type="project" value="InterPro"/>
</dbReference>
<dbReference type="PANTHER" id="PTHR30466:SF1">
    <property type="entry name" value="FMN REDUCTASE (NADH) RUTF"/>
    <property type="match status" value="1"/>
</dbReference>
<feature type="domain" description="Flavin reductase like" evidence="2">
    <location>
        <begin position="1"/>
        <end position="131"/>
    </location>
</feature>
<dbReference type="EMBL" id="CP048788">
    <property type="protein sequence ID" value="QJF53193.1"/>
    <property type="molecule type" value="Genomic_DNA"/>
</dbReference>
<gene>
    <name evidence="3" type="ORF">G3256_10720</name>
</gene>
<dbReference type="PANTHER" id="PTHR30466">
    <property type="entry name" value="FLAVIN REDUCTASE"/>
    <property type="match status" value="1"/>
</dbReference>
<dbReference type="Pfam" id="PF01613">
    <property type="entry name" value="Flavin_Reduct"/>
    <property type="match status" value="1"/>
</dbReference>
<dbReference type="Proteomes" id="UP000503308">
    <property type="component" value="Chromosome"/>
</dbReference>
<organism evidence="3 4">
    <name type="scientific">Roseobacter ponti</name>
    <dbReference type="NCBI Taxonomy" id="1891787"/>
    <lineage>
        <taxon>Bacteria</taxon>
        <taxon>Pseudomonadati</taxon>
        <taxon>Pseudomonadota</taxon>
        <taxon>Alphaproteobacteria</taxon>
        <taxon>Rhodobacterales</taxon>
        <taxon>Roseobacteraceae</taxon>
        <taxon>Roseobacter</taxon>
    </lineage>
</organism>
<dbReference type="InterPro" id="IPR050268">
    <property type="entry name" value="NADH-dep_flavin_reductase"/>
</dbReference>
<proteinExistence type="predicted"/>
<reference evidence="3 4" key="1">
    <citation type="submission" date="2020-02" db="EMBL/GenBank/DDBJ databases">
        <title>Genome sequence of Roseobacter ponti.</title>
        <authorList>
            <person name="Hollensteiner J."/>
            <person name="Schneider D."/>
            <person name="Poehlein A."/>
            <person name="Daniel R."/>
        </authorList>
    </citation>
    <scope>NUCLEOTIDE SEQUENCE [LARGE SCALE GENOMIC DNA]</scope>
    <source>
        <strain evidence="3 4">DSM 106830</strain>
    </source>
</reference>
<dbReference type="AlphaFoldDB" id="A0A858SZZ0"/>
<evidence type="ECO:0000313" key="3">
    <source>
        <dbReference type="EMBL" id="QJF53193.1"/>
    </source>
</evidence>
<evidence type="ECO:0000313" key="4">
    <source>
        <dbReference type="Proteomes" id="UP000503308"/>
    </source>
</evidence>
<accession>A0A858SZZ0</accession>
<dbReference type="InterPro" id="IPR012349">
    <property type="entry name" value="Split_barrel_FMN-bd"/>
</dbReference>
<dbReference type="GO" id="GO:0042602">
    <property type="term" value="F:riboflavin reductase (NADPH) activity"/>
    <property type="evidence" value="ECO:0007669"/>
    <property type="project" value="TreeGrafter"/>
</dbReference>
<evidence type="ECO:0000256" key="1">
    <source>
        <dbReference type="ARBA" id="ARBA00023002"/>
    </source>
</evidence>
<dbReference type="KEGG" id="rpon:G3256_10720"/>
<dbReference type="Gene3D" id="2.30.110.10">
    <property type="entry name" value="Electron Transport, Fmn-binding Protein, Chain A"/>
    <property type="match status" value="1"/>
</dbReference>
<dbReference type="SMART" id="SM00903">
    <property type="entry name" value="Flavin_Reduct"/>
    <property type="match status" value="1"/>
</dbReference>
<sequence length="140" mass="14806">MTERGPIGMTANSFSSVSLDPPLVLWSPAISSRRHDAFADATDFCIHVLRAEQLDLATHFATNGEGFETFGWVPGPGGAPTLAGCLAEFHCQTHALHPAGDHSVILGRVCHVRQATDTGPGLLFERGRFGAFAPAPDPAT</sequence>
<dbReference type="SUPFAM" id="SSF50475">
    <property type="entry name" value="FMN-binding split barrel"/>
    <property type="match status" value="1"/>
</dbReference>
<protein>
    <submittedName>
        <fullName evidence="3">Flavin reductase</fullName>
    </submittedName>
</protein>
<keyword evidence="1" id="KW-0560">Oxidoreductase</keyword>
<evidence type="ECO:0000259" key="2">
    <source>
        <dbReference type="SMART" id="SM00903"/>
    </source>
</evidence>
<keyword evidence="4" id="KW-1185">Reference proteome</keyword>